<gene>
    <name evidence="2" type="ORF">QO015_002255</name>
</gene>
<sequence length="325" mass="33373">MRTFPLFHTPLHLFPAPRQLRLGAAFAAALLITLFAIQQSIAAERSVVDARGRTVTIASADRIVSIGGAVTEILYALGAGDRIVARDQTSLYPPEALKKPDVGYMRALSAESVLSVKPDLILAVEGSGPKEALDLLLAASVPVVMLPEPYSAEGIAGKIALIGAVIGEEEKSKALAADVTARADALAAAIDAIPADKRKRAIFLMSSSGDRLLAAGGHTAADAMLAAAGAVNPFGTVEGYKPASPEAMAAAMPESVVMMTRPGADRPDPAAIFGIPALAATPAAGAKSLVVMDGLYLLGFGPRMPDAARDLATALYPDLSIGSAR</sequence>
<dbReference type="PANTHER" id="PTHR30535">
    <property type="entry name" value="VITAMIN B12-BINDING PROTEIN"/>
    <property type="match status" value="1"/>
</dbReference>
<accession>A0ABU0M6Q3</accession>
<dbReference type="PANTHER" id="PTHR30535:SF4">
    <property type="entry name" value="HEMIN-BINDING PERIPLASMIC PROTEIN HMUT"/>
    <property type="match status" value="1"/>
</dbReference>
<organism evidence="2 3">
    <name type="scientific">Kaistia geumhonensis</name>
    <dbReference type="NCBI Taxonomy" id="410839"/>
    <lineage>
        <taxon>Bacteria</taxon>
        <taxon>Pseudomonadati</taxon>
        <taxon>Pseudomonadota</taxon>
        <taxon>Alphaproteobacteria</taxon>
        <taxon>Hyphomicrobiales</taxon>
        <taxon>Kaistiaceae</taxon>
        <taxon>Kaistia</taxon>
    </lineage>
</organism>
<evidence type="ECO:0000259" key="1">
    <source>
        <dbReference type="PROSITE" id="PS50983"/>
    </source>
</evidence>
<dbReference type="EMBL" id="JAUSWJ010000001">
    <property type="protein sequence ID" value="MDQ0516642.1"/>
    <property type="molecule type" value="Genomic_DNA"/>
</dbReference>
<dbReference type="InterPro" id="IPR002491">
    <property type="entry name" value="ABC_transptr_periplasmic_BD"/>
</dbReference>
<feature type="domain" description="Fe/B12 periplasmic-binding" evidence="1">
    <location>
        <begin position="62"/>
        <end position="319"/>
    </location>
</feature>
<dbReference type="InterPro" id="IPR050902">
    <property type="entry name" value="ABC_Transporter_SBP"/>
</dbReference>
<evidence type="ECO:0000313" key="3">
    <source>
        <dbReference type="Proteomes" id="UP001223743"/>
    </source>
</evidence>
<dbReference type="PROSITE" id="PS50983">
    <property type="entry name" value="FE_B12_PBP"/>
    <property type="match status" value="1"/>
</dbReference>
<dbReference type="Pfam" id="PF01497">
    <property type="entry name" value="Peripla_BP_2"/>
    <property type="match status" value="1"/>
</dbReference>
<dbReference type="Gene3D" id="3.40.50.1980">
    <property type="entry name" value="Nitrogenase molybdenum iron protein domain"/>
    <property type="match status" value="2"/>
</dbReference>
<dbReference type="Proteomes" id="UP001223743">
    <property type="component" value="Unassembled WGS sequence"/>
</dbReference>
<dbReference type="RefSeq" id="WP_266279340.1">
    <property type="nucleotide sequence ID" value="NZ_JAPKNF010000001.1"/>
</dbReference>
<dbReference type="SUPFAM" id="SSF53807">
    <property type="entry name" value="Helical backbone' metal receptor"/>
    <property type="match status" value="1"/>
</dbReference>
<proteinExistence type="predicted"/>
<reference evidence="2 3" key="1">
    <citation type="submission" date="2023-07" db="EMBL/GenBank/DDBJ databases">
        <title>Genomic Encyclopedia of Type Strains, Phase IV (KMG-IV): sequencing the most valuable type-strain genomes for metagenomic binning, comparative biology and taxonomic classification.</title>
        <authorList>
            <person name="Goeker M."/>
        </authorList>
    </citation>
    <scope>NUCLEOTIDE SEQUENCE [LARGE SCALE GENOMIC DNA]</scope>
    <source>
        <strain evidence="2 3">B1-1</strain>
    </source>
</reference>
<protein>
    <submittedName>
        <fullName evidence="2">Iron complex transport system substrate-binding protein</fullName>
    </submittedName>
</protein>
<comment type="caution">
    <text evidence="2">The sequence shown here is derived from an EMBL/GenBank/DDBJ whole genome shotgun (WGS) entry which is preliminary data.</text>
</comment>
<evidence type="ECO:0000313" key="2">
    <source>
        <dbReference type="EMBL" id="MDQ0516642.1"/>
    </source>
</evidence>
<keyword evidence="3" id="KW-1185">Reference proteome</keyword>
<name>A0ABU0M6Q3_9HYPH</name>